<evidence type="ECO:0000256" key="1">
    <source>
        <dbReference type="ARBA" id="ARBA00022723"/>
    </source>
</evidence>
<evidence type="ECO:0000259" key="10">
    <source>
        <dbReference type="PROSITE" id="PS50157"/>
    </source>
</evidence>
<evidence type="ECO:0000256" key="3">
    <source>
        <dbReference type="ARBA" id="ARBA00023015"/>
    </source>
</evidence>
<dbReference type="VEuPathDB" id="FungiDB:BO70DRAFT_388031"/>
<dbReference type="InterPro" id="IPR036864">
    <property type="entry name" value="Zn2-C6_fun-type_DNA-bd_sf"/>
</dbReference>
<dbReference type="RefSeq" id="XP_025398548.1">
    <property type="nucleotide sequence ID" value="XM_025545948.1"/>
</dbReference>
<evidence type="ECO:0000313" key="12">
    <source>
        <dbReference type="Proteomes" id="UP000247233"/>
    </source>
</evidence>
<accession>A0A317W2B4</accession>
<keyword evidence="5" id="KW-0804">Transcription</keyword>
<dbReference type="GO" id="GO:0008270">
    <property type="term" value="F:zinc ion binding"/>
    <property type="evidence" value="ECO:0007669"/>
    <property type="project" value="UniProtKB-KW"/>
</dbReference>
<feature type="region of interest" description="Disordered" evidence="8">
    <location>
        <begin position="1"/>
        <end position="63"/>
    </location>
</feature>
<dbReference type="GeneID" id="37068185"/>
<evidence type="ECO:0000256" key="4">
    <source>
        <dbReference type="ARBA" id="ARBA00023125"/>
    </source>
</evidence>
<dbReference type="PANTHER" id="PTHR47660:SF3">
    <property type="entry name" value="FINGER DOMAIN PROTEIN, PUTATIVE (AFU_ORTHOLOGUE AFUA_4G03310)-RELATED"/>
    <property type="match status" value="1"/>
</dbReference>
<keyword evidence="7" id="KW-0863">Zinc-finger</keyword>
<evidence type="ECO:0000256" key="7">
    <source>
        <dbReference type="PROSITE-ProRule" id="PRU00042"/>
    </source>
</evidence>
<feature type="compositionally biased region" description="Basic and acidic residues" evidence="8">
    <location>
        <begin position="22"/>
        <end position="35"/>
    </location>
</feature>
<dbReference type="SMART" id="SM00066">
    <property type="entry name" value="GAL4"/>
    <property type="match status" value="1"/>
</dbReference>
<evidence type="ECO:0008006" key="13">
    <source>
        <dbReference type="Google" id="ProtNLM"/>
    </source>
</evidence>
<gene>
    <name evidence="11" type="ORF">BO70DRAFT_388031</name>
</gene>
<keyword evidence="6" id="KW-0539">Nucleus</keyword>
<feature type="domain" description="C2H2-type" evidence="10">
    <location>
        <begin position="63"/>
        <end position="93"/>
    </location>
</feature>
<feature type="compositionally biased region" description="Polar residues" evidence="8">
    <location>
        <begin position="39"/>
        <end position="48"/>
    </location>
</feature>
<evidence type="ECO:0000256" key="5">
    <source>
        <dbReference type="ARBA" id="ARBA00023163"/>
    </source>
</evidence>
<dbReference type="STRING" id="1448321.A0A317W2B4"/>
<keyword evidence="2" id="KW-0862">Zinc</keyword>
<evidence type="ECO:0000259" key="9">
    <source>
        <dbReference type="PROSITE" id="PS50048"/>
    </source>
</evidence>
<feature type="domain" description="Zn(2)-C6 fungal-type" evidence="9">
    <location>
        <begin position="99"/>
        <end position="129"/>
    </location>
</feature>
<dbReference type="EMBL" id="MSFL01000016">
    <property type="protein sequence ID" value="PWY79328.1"/>
    <property type="molecule type" value="Genomic_DNA"/>
</dbReference>
<name>A0A317W2B4_9EURO</name>
<protein>
    <recommendedName>
        <fullName evidence="13">C6 zinc finger domain protein</fullName>
    </recommendedName>
</protein>
<dbReference type="CDD" id="cd00067">
    <property type="entry name" value="GAL4"/>
    <property type="match status" value="1"/>
</dbReference>
<dbReference type="Proteomes" id="UP000247233">
    <property type="component" value="Unassembled WGS sequence"/>
</dbReference>
<evidence type="ECO:0000256" key="8">
    <source>
        <dbReference type="SAM" id="MobiDB-lite"/>
    </source>
</evidence>
<keyword evidence="1" id="KW-0479">Metal-binding</keyword>
<organism evidence="11 12">
    <name type="scientific">Aspergillus heteromorphus CBS 117.55</name>
    <dbReference type="NCBI Taxonomy" id="1448321"/>
    <lineage>
        <taxon>Eukaryota</taxon>
        <taxon>Fungi</taxon>
        <taxon>Dikarya</taxon>
        <taxon>Ascomycota</taxon>
        <taxon>Pezizomycotina</taxon>
        <taxon>Eurotiomycetes</taxon>
        <taxon>Eurotiomycetidae</taxon>
        <taxon>Eurotiales</taxon>
        <taxon>Aspergillaceae</taxon>
        <taxon>Aspergillus</taxon>
        <taxon>Aspergillus subgen. Circumdati</taxon>
    </lineage>
</organism>
<dbReference type="AlphaFoldDB" id="A0A317W2B4"/>
<keyword evidence="12" id="KW-1185">Reference proteome</keyword>
<evidence type="ECO:0000256" key="6">
    <source>
        <dbReference type="ARBA" id="ARBA00023242"/>
    </source>
</evidence>
<dbReference type="InterPro" id="IPR013087">
    <property type="entry name" value="Znf_C2H2_type"/>
</dbReference>
<dbReference type="GO" id="GO:0000981">
    <property type="term" value="F:DNA-binding transcription factor activity, RNA polymerase II-specific"/>
    <property type="evidence" value="ECO:0007669"/>
    <property type="project" value="InterPro"/>
</dbReference>
<dbReference type="PROSITE" id="PS50157">
    <property type="entry name" value="ZINC_FINGER_C2H2_2"/>
    <property type="match status" value="1"/>
</dbReference>
<keyword evidence="4" id="KW-0238">DNA-binding</keyword>
<dbReference type="GO" id="GO:0009893">
    <property type="term" value="P:positive regulation of metabolic process"/>
    <property type="evidence" value="ECO:0007669"/>
    <property type="project" value="UniProtKB-ARBA"/>
</dbReference>
<dbReference type="OrthoDB" id="5423818at2759"/>
<keyword evidence="3" id="KW-0805">Transcription regulation</keyword>
<dbReference type="InterPro" id="IPR001138">
    <property type="entry name" value="Zn2Cys6_DnaBD"/>
</dbReference>
<dbReference type="Gene3D" id="4.10.240.10">
    <property type="entry name" value="Zn(2)-C6 fungal-type DNA-binding domain"/>
    <property type="match status" value="1"/>
</dbReference>
<proteinExistence type="predicted"/>
<dbReference type="GO" id="GO:0003677">
    <property type="term" value="F:DNA binding"/>
    <property type="evidence" value="ECO:0007669"/>
    <property type="project" value="UniProtKB-KW"/>
</dbReference>
<dbReference type="Pfam" id="PF00172">
    <property type="entry name" value="Zn_clus"/>
    <property type="match status" value="1"/>
</dbReference>
<reference evidence="11 12" key="1">
    <citation type="submission" date="2016-12" db="EMBL/GenBank/DDBJ databases">
        <title>The genomes of Aspergillus section Nigri reveals drivers in fungal speciation.</title>
        <authorList>
            <consortium name="DOE Joint Genome Institute"/>
            <person name="Vesth T.C."/>
            <person name="Nybo J."/>
            <person name="Theobald S."/>
            <person name="Brandl J."/>
            <person name="Frisvad J.C."/>
            <person name="Nielsen K.F."/>
            <person name="Lyhne E.K."/>
            <person name="Kogle M.E."/>
            <person name="Kuo A."/>
            <person name="Riley R."/>
            <person name="Clum A."/>
            <person name="Nolan M."/>
            <person name="Lipzen A."/>
            <person name="Salamov A."/>
            <person name="Henrissat B."/>
            <person name="Wiebenga A."/>
            <person name="De Vries R.P."/>
            <person name="Grigoriev I.V."/>
            <person name="Mortensen U.H."/>
            <person name="Andersen M.R."/>
            <person name="Baker S.E."/>
        </authorList>
    </citation>
    <scope>NUCLEOTIDE SEQUENCE [LARGE SCALE GENOMIC DNA]</scope>
    <source>
        <strain evidence="11 12">CBS 117.55</strain>
    </source>
</reference>
<dbReference type="PROSITE" id="PS50048">
    <property type="entry name" value="ZN2_CY6_FUNGAL_2"/>
    <property type="match status" value="1"/>
</dbReference>
<sequence>MKMPAMTMLPDGRAPTDTSETSSERDSLSVTESRKMGARQSNAQTADQSLPPPPSQPTADGDYRCGICNKTYSRRDLRDRHRRRCIKNIGQERQSKRKSCDACAQKKLRCSMTRPSCSRCLQSRRPCVYPQSSVPVQAPNILPDPQETSNSPPSLPGVAGLIPGGTPWMLPGHQFDPPGFDDVNDIPTASWSPGAMSTADLAVHAVGDNPLLPIHDVSFLNSPPWNDDFHERAEPLGLDDCFHGSLDSSSSRSSQILYMPQHGTMESSPAAVVPPTPAAFPGDSYSLARGPAITSLASGYFDNSWSDGVTTSDDDDTWRLNTYPDGVIGSVFGQSFLPKTTHQTPGDVSDLYQEMFSLLREYPSLALQRQFYSPFLHHQMYSCAIQSMGDPLGTSLASVTSYATYLESCDTFDHTMHKEERLAVAPDSCVAALHAVCVYQILSIFGANSPSASIIKLPGFDEDDKTPIVFLLKIIQRVYKLHEDILRTPHEDETNWSRWKFTESLRRNIFFANIISTLASKTRKFNTNGIYPDPLDSSILLQLPLPAPEEMWRARSEDEWMISRAQTLRSWTRALDGNMLPAPRTLQQLLVLEQVGSVTVTLLPPITRMILACAKLNGQASYG</sequence>
<comment type="caution">
    <text evidence="11">The sequence shown here is derived from an EMBL/GenBank/DDBJ whole genome shotgun (WGS) entry which is preliminary data.</text>
</comment>
<dbReference type="PROSITE" id="PS00463">
    <property type="entry name" value="ZN2_CY6_FUNGAL_1"/>
    <property type="match status" value="1"/>
</dbReference>
<evidence type="ECO:0000256" key="2">
    <source>
        <dbReference type="ARBA" id="ARBA00022833"/>
    </source>
</evidence>
<dbReference type="SUPFAM" id="SSF57701">
    <property type="entry name" value="Zn2/Cys6 DNA-binding domain"/>
    <property type="match status" value="1"/>
</dbReference>
<evidence type="ECO:0000313" key="11">
    <source>
        <dbReference type="EMBL" id="PWY79328.1"/>
    </source>
</evidence>
<dbReference type="PANTHER" id="PTHR47660">
    <property type="entry name" value="TRANSCRIPTION FACTOR WITH C2H2 AND ZN(2)-CYS(6) DNA BINDING DOMAIN (EUROFUNG)-RELATED-RELATED"/>
    <property type="match status" value="1"/>
</dbReference>